<proteinExistence type="predicted"/>
<dbReference type="EnsemblMetazoa" id="Aqu2.1.33578_001">
    <property type="protein sequence ID" value="Aqu2.1.33578_001"/>
    <property type="gene ID" value="Aqu2.1.33578"/>
</dbReference>
<dbReference type="AlphaFoldDB" id="A0A1X7V0N4"/>
<evidence type="ECO:0000313" key="1">
    <source>
        <dbReference type="EnsemblMetazoa" id="Aqu2.1.33578_001"/>
    </source>
</evidence>
<organism evidence="1">
    <name type="scientific">Amphimedon queenslandica</name>
    <name type="common">Sponge</name>
    <dbReference type="NCBI Taxonomy" id="400682"/>
    <lineage>
        <taxon>Eukaryota</taxon>
        <taxon>Metazoa</taxon>
        <taxon>Porifera</taxon>
        <taxon>Demospongiae</taxon>
        <taxon>Heteroscleromorpha</taxon>
        <taxon>Haplosclerida</taxon>
        <taxon>Niphatidae</taxon>
        <taxon>Amphimedon</taxon>
    </lineage>
</organism>
<sequence length="28" mass="3253">MPELLIFIINHLNPSFKICNTIPEILTK</sequence>
<protein>
    <submittedName>
        <fullName evidence="1">Uncharacterized protein</fullName>
    </submittedName>
</protein>
<name>A0A1X7V0N4_AMPQE</name>
<accession>A0A1X7V0N4</accession>
<dbReference type="InParanoid" id="A0A1X7V0N4"/>
<reference evidence="1" key="1">
    <citation type="submission" date="2017-05" db="UniProtKB">
        <authorList>
            <consortium name="EnsemblMetazoa"/>
        </authorList>
    </citation>
    <scope>IDENTIFICATION</scope>
</reference>